<feature type="compositionally biased region" description="Polar residues" evidence="7">
    <location>
        <begin position="306"/>
        <end position="315"/>
    </location>
</feature>
<comment type="subcellular location">
    <subcellularLocation>
        <location evidence="1">Membrane</location>
        <topology evidence="1">Single-pass membrane protein</topology>
    </subcellularLocation>
</comment>
<feature type="compositionally biased region" description="Low complexity" evidence="7">
    <location>
        <begin position="420"/>
        <end position="430"/>
    </location>
</feature>
<feature type="region of interest" description="Disordered" evidence="7">
    <location>
        <begin position="48"/>
        <end position="127"/>
    </location>
</feature>
<feature type="compositionally biased region" description="Polar residues" evidence="7">
    <location>
        <begin position="48"/>
        <end position="59"/>
    </location>
</feature>
<dbReference type="PANTHER" id="PTHR16208">
    <property type="entry name" value="MICROTUBULE-ASSOCIATED PROTEIN/SYNTAPHILIN"/>
    <property type="match status" value="1"/>
</dbReference>
<evidence type="ECO:0000313" key="8">
    <source>
        <dbReference type="Proteomes" id="UP001652741"/>
    </source>
</evidence>
<dbReference type="CTD" id="101882811"/>
<keyword evidence="6" id="KW-0472">Membrane</keyword>
<dbReference type="GO" id="GO:0016020">
    <property type="term" value="C:membrane"/>
    <property type="evidence" value="ECO:0007669"/>
    <property type="project" value="UniProtKB-SubCell"/>
</dbReference>
<proteinExistence type="predicted"/>
<dbReference type="AlphaFoldDB" id="A0A1S3LLH5"/>
<feature type="region of interest" description="Disordered" evidence="7">
    <location>
        <begin position="420"/>
        <end position="442"/>
    </location>
</feature>
<dbReference type="Pfam" id="PF15290">
    <property type="entry name" value="Syntaphilin"/>
    <property type="match status" value="1"/>
</dbReference>
<evidence type="ECO:0000256" key="2">
    <source>
        <dbReference type="ARBA" id="ARBA00022553"/>
    </source>
</evidence>
<evidence type="ECO:0000256" key="6">
    <source>
        <dbReference type="ARBA" id="ARBA00023136"/>
    </source>
</evidence>
<dbReference type="KEGG" id="sasa:106567226"/>
<reference evidence="9" key="1">
    <citation type="submission" date="2025-08" db="UniProtKB">
        <authorList>
            <consortium name="RefSeq"/>
        </authorList>
    </citation>
    <scope>IDENTIFICATION</scope>
</reference>
<evidence type="ECO:0000256" key="7">
    <source>
        <dbReference type="SAM" id="MobiDB-lite"/>
    </source>
</evidence>
<keyword evidence="2" id="KW-0597">Phosphoprotein</keyword>
<gene>
    <name evidence="9" type="primary">snpha</name>
</gene>
<dbReference type="OMA" id="PHDHRPY"/>
<keyword evidence="5" id="KW-0175">Coiled coil</keyword>
<feature type="compositionally biased region" description="Polar residues" evidence="7">
    <location>
        <begin position="70"/>
        <end position="87"/>
    </location>
</feature>
<organism evidence="8 9">
    <name type="scientific">Salmo salar</name>
    <name type="common">Atlantic salmon</name>
    <dbReference type="NCBI Taxonomy" id="8030"/>
    <lineage>
        <taxon>Eukaryota</taxon>
        <taxon>Metazoa</taxon>
        <taxon>Chordata</taxon>
        <taxon>Craniata</taxon>
        <taxon>Vertebrata</taxon>
        <taxon>Euteleostomi</taxon>
        <taxon>Actinopterygii</taxon>
        <taxon>Neopterygii</taxon>
        <taxon>Teleostei</taxon>
        <taxon>Protacanthopterygii</taxon>
        <taxon>Salmoniformes</taxon>
        <taxon>Salmonidae</taxon>
        <taxon>Salmoninae</taxon>
        <taxon>Salmo</taxon>
    </lineage>
</organism>
<feature type="region of interest" description="Disordered" evidence="7">
    <location>
        <begin position="207"/>
        <end position="243"/>
    </location>
</feature>
<evidence type="ECO:0000256" key="1">
    <source>
        <dbReference type="ARBA" id="ARBA00004167"/>
    </source>
</evidence>
<dbReference type="GO" id="GO:0005881">
    <property type="term" value="C:cytoplasmic microtubule"/>
    <property type="evidence" value="ECO:0007669"/>
    <property type="project" value="TreeGrafter"/>
</dbReference>
<evidence type="ECO:0000313" key="9">
    <source>
        <dbReference type="RefSeq" id="XP_013991736.1"/>
    </source>
</evidence>
<dbReference type="Proteomes" id="UP001652741">
    <property type="component" value="Chromosome ssa13"/>
</dbReference>
<feature type="region of interest" description="Disordered" evidence="7">
    <location>
        <begin position="295"/>
        <end position="315"/>
    </location>
</feature>
<keyword evidence="3" id="KW-0812">Transmembrane</keyword>
<accession>A0A1S3LLH5</accession>
<evidence type="ECO:0000256" key="4">
    <source>
        <dbReference type="ARBA" id="ARBA00022989"/>
    </source>
</evidence>
<dbReference type="PANTHER" id="PTHR16208:SF5">
    <property type="entry name" value="SYNTAPHILIN-LIKE"/>
    <property type="match status" value="1"/>
</dbReference>
<sequence length="595" mass="64970">MYCFSTIVFNRLPPDYVHSVFSMFVHYVLCSPSLSHLPSFPLGASSRWSTPMSLPQSRKPSAGQRRRPVATSSGCHSYIDASNTNTYPGRASEGSPTARTYPGTPKHQVKHATCSDNHGIRPPTPEQYLTPLQQKEVCIRHLRARLRENVQRLQHRDSEIAEMKTQLCRMQEDWIVEECHRVEAQLALKQARREIQHLHEVVETVRSNLGTPEKAPYDKKPYLSPQRPRPAKSRSCGCSPASTLSRSTAYTRLSSEALYVDRNGNAPEPDLRAAAQVERGRTHLLLEAALLSEQQTPSGPALVHGPSSSTMPRSSTYERLCSGGAVLPVSHSCHSLSNSCMCSGHTYLPHHHLFLHLPQEEPPAAVVAAAAIPVREAKPEVRSQACSPTMTWVSEEGGGEELSIISLATTNITPAYSEQQLFPPSLSSSSPPQPFPPSLSFSPSPQLSYNLEPLSSDGHVEMTMMPTVAQTCQPKPGPMLSPERQGGVTGVEDEEKGEAVEAVEVDGENVVGGEEGEDGAPQRNFWSRYFLVDLLAVAMPVVPTVAWLCHGAPREVMPVYHIGSLLRGCCAVALHSLRRGGRGRGPTSMNGATNI</sequence>
<evidence type="ECO:0000256" key="5">
    <source>
        <dbReference type="ARBA" id="ARBA00023054"/>
    </source>
</evidence>
<dbReference type="GO" id="GO:0030182">
    <property type="term" value="P:neuron differentiation"/>
    <property type="evidence" value="ECO:0007669"/>
    <property type="project" value="TreeGrafter"/>
</dbReference>
<protein>
    <submittedName>
        <fullName evidence="9">Syntaphilin isoform X1</fullName>
    </submittedName>
</protein>
<dbReference type="RefSeq" id="XP_013991736.1">
    <property type="nucleotide sequence ID" value="XM_014136261.2"/>
</dbReference>
<evidence type="ECO:0000256" key="3">
    <source>
        <dbReference type="ARBA" id="ARBA00022692"/>
    </source>
</evidence>
<keyword evidence="4" id="KW-1133">Transmembrane helix</keyword>
<keyword evidence="8" id="KW-1185">Reference proteome</keyword>
<name>A0A1S3LLH5_SALSA</name>
<dbReference type="InterPro" id="IPR028197">
    <property type="entry name" value="Syntaphilin/Syntabulin"/>
</dbReference>
<dbReference type="GO" id="GO:0005739">
    <property type="term" value="C:mitochondrion"/>
    <property type="evidence" value="ECO:0007669"/>
    <property type="project" value="TreeGrafter"/>
</dbReference>
<dbReference type="OrthoDB" id="8955967at2759"/>